<evidence type="ECO:0000313" key="3">
    <source>
        <dbReference type="Proteomes" id="UP000436088"/>
    </source>
</evidence>
<sequence length="246" mass="26845">MEVEAKASDEEAEETTLKHSGQQSMNRSPHNMRAGMLSSHELLPTVEGLTSTMPKHSPNIKEVLVTPGKSHPGTSVNNVSSTKLAQQGNRSPNSTNMDNYLESTPKSSLLSNQMFTGISYSRITSSKSSRTSTLLNLSREESGNNSDSPQAMKIKDVSDVSSSKMQQPEERSGSCFDRSPWKGSDMCHDKDSAGILTQKRALELSGNSSKSQKMSNAKVSVMGNALDTEQWELRSIGDQPQINDYL</sequence>
<dbReference type="Proteomes" id="UP000436088">
    <property type="component" value="Unassembled WGS sequence"/>
</dbReference>
<protein>
    <submittedName>
        <fullName evidence="2">Uncharacterized protein</fullName>
    </submittedName>
</protein>
<dbReference type="PANTHER" id="PTHR47181:SF2">
    <property type="entry name" value="BRCA1 C TERMINUS DOMAIN CONTAINING PROTEIN, EXPRESSED"/>
    <property type="match status" value="1"/>
</dbReference>
<organism evidence="2 3">
    <name type="scientific">Hibiscus syriacus</name>
    <name type="common">Rose of Sharon</name>
    <dbReference type="NCBI Taxonomy" id="106335"/>
    <lineage>
        <taxon>Eukaryota</taxon>
        <taxon>Viridiplantae</taxon>
        <taxon>Streptophyta</taxon>
        <taxon>Embryophyta</taxon>
        <taxon>Tracheophyta</taxon>
        <taxon>Spermatophyta</taxon>
        <taxon>Magnoliopsida</taxon>
        <taxon>eudicotyledons</taxon>
        <taxon>Gunneridae</taxon>
        <taxon>Pentapetalae</taxon>
        <taxon>rosids</taxon>
        <taxon>malvids</taxon>
        <taxon>Malvales</taxon>
        <taxon>Malvaceae</taxon>
        <taxon>Malvoideae</taxon>
        <taxon>Hibiscus</taxon>
    </lineage>
</organism>
<accession>A0A6A2XUC1</accession>
<dbReference type="AlphaFoldDB" id="A0A6A2XUC1"/>
<dbReference type="EMBL" id="VEPZ02001756">
    <property type="protein sequence ID" value="KAE8657634.1"/>
    <property type="molecule type" value="Genomic_DNA"/>
</dbReference>
<proteinExistence type="predicted"/>
<gene>
    <name evidence="2" type="ORF">F3Y22_tig00116984pilonHSYRG00053</name>
</gene>
<evidence type="ECO:0000256" key="1">
    <source>
        <dbReference type="SAM" id="MobiDB-lite"/>
    </source>
</evidence>
<feature type="region of interest" description="Disordered" evidence="1">
    <location>
        <begin position="63"/>
        <end position="105"/>
    </location>
</feature>
<evidence type="ECO:0000313" key="2">
    <source>
        <dbReference type="EMBL" id="KAE8657634.1"/>
    </source>
</evidence>
<name>A0A6A2XUC1_HIBSY</name>
<reference evidence="2" key="1">
    <citation type="submission" date="2019-09" db="EMBL/GenBank/DDBJ databases">
        <title>Draft genome information of white flower Hibiscus syriacus.</title>
        <authorList>
            <person name="Kim Y.-M."/>
        </authorList>
    </citation>
    <scope>NUCLEOTIDE SEQUENCE [LARGE SCALE GENOMIC DNA]</scope>
    <source>
        <strain evidence="2">YM2019G1</strain>
    </source>
</reference>
<keyword evidence="3" id="KW-1185">Reference proteome</keyword>
<feature type="compositionally biased region" description="Polar residues" evidence="1">
    <location>
        <begin position="18"/>
        <end position="29"/>
    </location>
</feature>
<feature type="region of interest" description="Disordered" evidence="1">
    <location>
        <begin position="1"/>
        <end position="41"/>
    </location>
</feature>
<dbReference type="PANTHER" id="PTHR47181">
    <property type="entry name" value="BRCA1 C TERMINUS DOMAIN CONTAINING PROTEIN, EXPRESSED"/>
    <property type="match status" value="1"/>
</dbReference>
<dbReference type="InterPro" id="IPR044254">
    <property type="entry name" value="At4g02110-like"/>
</dbReference>
<feature type="compositionally biased region" description="Low complexity" evidence="1">
    <location>
        <begin position="126"/>
        <end position="137"/>
    </location>
</feature>
<feature type="compositionally biased region" description="Polar residues" evidence="1">
    <location>
        <begin position="72"/>
        <end position="105"/>
    </location>
</feature>
<comment type="caution">
    <text evidence="2">The sequence shown here is derived from an EMBL/GenBank/DDBJ whole genome shotgun (WGS) entry which is preliminary data.</text>
</comment>
<feature type="region of interest" description="Disordered" evidence="1">
    <location>
        <begin position="126"/>
        <end position="183"/>
    </location>
</feature>